<dbReference type="FunFam" id="3.20.20.105:FF:000003">
    <property type="entry name" value="Queuine tRNA-ribosyltransferase accessory subunit 2"/>
    <property type="match status" value="1"/>
</dbReference>
<evidence type="ECO:0000313" key="7">
    <source>
        <dbReference type="EMBL" id="PKA55957.1"/>
    </source>
</evidence>
<keyword evidence="8" id="KW-1185">Reference proteome</keyword>
<keyword evidence="4 5" id="KW-0862">Zinc</keyword>
<dbReference type="GO" id="GO:0006400">
    <property type="term" value="P:tRNA modification"/>
    <property type="evidence" value="ECO:0007669"/>
    <property type="project" value="InterPro"/>
</dbReference>
<protein>
    <recommendedName>
        <fullName evidence="5">Queuine tRNA-ribosyltransferase accessory subunit 2</fullName>
    </recommendedName>
    <alternativeName>
        <fullName evidence="5">Queuine tRNA-ribosyltransferase domain-containing protein 1</fullName>
    </alternativeName>
</protein>
<dbReference type="Proteomes" id="UP000236161">
    <property type="component" value="Unassembled WGS sequence"/>
</dbReference>
<dbReference type="GO" id="GO:0005737">
    <property type="term" value="C:cytoplasm"/>
    <property type="evidence" value="ECO:0007669"/>
    <property type="project" value="UniProtKB-SubCell"/>
</dbReference>
<reference evidence="7 8" key="1">
    <citation type="journal article" date="2017" name="Nature">
        <title>The Apostasia genome and the evolution of orchids.</title>
        <authorList>
            <person name="Zhang G.Q."/>
            <person name="Liu K.W."/>
            <person name="Li Z."/>
            <person name="Lohaus R."/>
            <person name="Hsiao Y.Y."/>
            <person name="Niu S.C."/>
            <person name="Wang J.Y."/>
            <person name="Lin Y.C."/>
            <person name="Xu Q."/>
            <person name="Chen L.J."/>
            <person name="Yoshida K."/>
            <person name="Fujiwara S."/>
            <person name="Wang Z.W."/>
            <person name="Zhang Y.Q."/>
            <person name="Mitsuda N."/>
            <person name="Wang M."/>
            <person name="Liu G.H."/>
            <person name="Pecoraro L."/>
            <person name="Huang H.X."/>
            <person name="Xiao X.J."/>
            <person name="Lin M."/>
            <person name="Wu X.Y."/>
            <person name="Wu W.L."/>
            <person name="Chen Y.Y."/>
            <person name="Chang S.B."/>
            <person name="Sakamoto S."/>
            <person name="Ohme-Takagi M."/>
            <person name="Yagi M."/>
            <person name="Zeng S.J."/>
            <person name="Shen C.Y."/>
            <person name="Yeh C.M."/>
            <person name="Luo Y.B."/>
            <person name="Tsai W.C."/>
            <person name="Van de Peer Y."/>
            <person name="Liu Z.J."/>
        </authorList>
    </citation>
    <scope>NUCLEOTIDE SEQUENCE [LARGE SCALE GENOMIC DNA]</scope>
    <source>
        <strain evidence="8">cv. Shenzhen</strain>
        <tissue evidence="7">Stem</tissue>
    </source>
</reference>
<dbReference type="Pfam" id="PF01702">
    <property type="entry name" value="TGT"/>
    <property type="match status" value="1"/>
</dbReference>
<evidence type="ECO:0000259" key="6">
    <source>
        <dbReference type="Pfam" id="PF01702"/>
    </source>
</evidence>
<evidence type="ECO:0000256" key="5">
    <source>
        <dbReference type="HAMAP-Rule" id="MF_03043"/>
    </source>
</evidence>
<comment type="function">
    <text evidence="5">Non-catalytic subunit of the queuine tRNA-ribosyltransferase (TGT) that catalyzes the base-exchange of a guanine (G) residue with queuine (Q) at position 34 (anticodon wobble position) in tRNAs with GU(N) anticodons (tRNA-Asp, -Asn, -His and -Tyr), resulting in the hypermodified nucleoside queuosine (7-(((4,5-cis-dihydroxy-2-cyclopenten-1-yl)amino)methyl)-7-deazaguanosine).</text>
</comment>
<dbReference type="NCBIfam" id="TIGR00449">
    <property type="entry name" value="tgt_general"/>
    <property type="match status" value="1"/>
</dbReference>
<evidence type="ECO:0000256" key="1">
    <source>
        <dbReference type="ARBA" id="ARBA00022490"/>
    </source>
</evidence>
<sequence length="409" mass="44615">MRFVVTKSCGGSSRARVGSLLAGNPPSLLETPALLLSTKKGLPAFISPDLLATLDSPGPPLLHISPVHFLDGPSPSIISSIGGLHQMLALQSFVLVASPRDSIESLPESIGANKLGAAFETPSGRRLVKPSDYMDMISSLKADLWASLADEVPAWVSEKRNRASVDRTLRWLDDCIALDKTGGENIFGAIVGGTSVKERQRCATEVVKRNVPGFYIGGFGLGESMEERLGLLNTIMDSLPVEKPRQIFGLALPEEVLQGVAAGIDLFDSTYVYHLTLGGFALVFPLDIIESENLGVHLNNGGDATTINLRATVYRKDTSPLINNCSCYTCQNHTRAYINHLLTVHEMLAHILLEVHNTQHYLQFFGKIREAIKLDKFDLFCKKFIEGRRTHLITSLPSSDPDESPLLSR</sequence>
<feature type="binding site" evidence="5">
    <location>
        <position position="327"/>
    </location>
    <ligand>
        <name>Zn(2+)</name>
        <dbReference type="ChEBI" id="CHEBI:29105"/>
    </ligand>
</feature>
<comment type="similarity">
    <text evidence="5">Belongs to the queuine tRNA-ribosyltransferase family. QTRT2 subfamily.</text>
</comment>
<dbReference type="PANTHER" id="PTHR46064">
    <property type="entry name" value="QUEUINE TRNA-RIBOSYLTRANSFERASE ACCESSORY SUBUNIT 2"/>
    <property type="match status" value="1"/>
</dbReference>
<gene>
    <name evidence="7" type="ORF">AXF42_Ash014629</name>
</gene>
<keyword evidence="7" id="KW-0808">Transferase</keyword>
<organism evidence="7 8">
    <name type="scientific">Apostasia shenzhenica</name>
    <dbReference type="NCBI Taxonomy" id="1088818"/>
    <lineage>
        <taxon>Eukaryota</taxon>
        <taxon>Viridiplantae</taxon>
        <taxon>Streptophyta</taxon>
        <taxon>Embryophyta</taxon>
        <taxon>Tracheophyta</taxon>
        <taxon>Spermatophyta</taxon>
        <taxon>Magnoliopsida</taxon>
        <taxon>Liliopsida</taxon>
        <taxon>Asparagales</taxon>
        <taxon>Orchidaceae</taxon>
        <taxon>Apostasioideae</taxon>
        <taxon>Apostasia</taxon>
    </lineage>
</organism>
<dbReference type="InterPro" id="IPR002616">
    <property type="entry name" value="tRNA_ribo_trans-like"/>
</dbReference>
<keyword evidence="7" id="KW-0328">Glycosyltransferase</keyword>
<feature type="binding site" evidence="5">
    <location>
        <position position="356"/>
    </location>
    <ligand>
        <name>Zn(2+)</name>
        <dbReference type="ChEBI" id="CHEBI:29105"/>
    </ligand>
</feature>
<evidence type="ECO:0000256" key="3">
    <source>
        <dbReference type="ARBA" id="ARBA00022723"/>
    </source>
</evidence>
<dbReference type="SUPFAM" id="SSF51713">
    <property type="entry name" value="tRNA-guanine transglycosylase"/>
    <property type="match status" value="1"/>
</dbReference>
<evidence type="ECO:0000313" key="8">
    <source>
        <dbReference type="Proteomes" id="UP000236161"/>
    </source>
</evidence>
<keyword evidence="2 5" id="KW-0819">tRNA processing</keyword>
<comment type="subunit">
    <text evidence="5">Heterodimer of a catalytic subunit and an accessory subunit.</text>
</comment>
<dbReference type="Gene3D" id="3.20.20.105">
    <property type="entry name" value="Queuine tRNA-ribosyltransferase-like"/>
    <property type="match status" value="1"/>
</dbReference>
<dbReference type="STRING" id="1088818.A0A2I0AK87"/>
<dbReference type="InterPro" id="IPR028592">
    <property type="entry name" value="QTRTD1"/>
</dbReference>
<dbReference type="AlphaFoldDB" id="A0A2I0AK87"/>
<proteinExistence type="inferred from homology"/>
<dbReference type="GO" id="GO:0008479">
    <property type="term" value="F:tRNA-guanosine(34) queuine transglycosylase activity"/>
    <property type="evidence" value="ECO:0007669"/>
    <property type="project" value="UniProtKB-UniRule"/>
</dbReference>
<comment type="cofactor">
    <cofactor evidence="5">
        <name>Zn(2+)</name>
        <dbReference type="ChEBI" id="CHEBI:29105"/>
    </cofactor>
    <text evidence="5">Binds 1 zinc ion per subunit.</text>
</comment>
<evidence type="ECO:0000256" key="2">
    <source>
        <dbReference type="ARBA" id="ARBA00022694"/>
    </source>
</evidence>
<feature type="binding site" evidence="5">
    <location>
        <position position="330"/>
    </location>
    <ligand>
        <name>Zn(2+)</name>
        <dbReference type="ChEBI" id="CHEBI:29105"/>
    </ligand>
</feature>
<dbReference type="PANTHER" id="PTHR46064:SF1">
    <property type="entry name" value="QUEUINE TRNA-RIBOSYLTRANSFERASE ACCESSORY SUBUNIT 2"/>
    <property type="match status" value="1"/>
</dbReference>
<dbReference type="EMBL" id="KZ451976">
    <property type="protein sequence ID" value="PKA55957.1"/>
    <property type="molecule type" value="Genomic_DNA"/>
</dbReference>
<feature type="domain" description="tRNA-guanine(15) transglycosylase-like" evidence="6">
    <location>
        <begin position="14"/>
        <end position="388"/>
    </location>
</feature>
<comment type="subcellular location">
    <subcellularLocation>
        <location evidence="5">Cytoplasm</location>
    </subcellularLocation>
</comment>
<keyword evidence="1 5" id="KW-0963">Cytoplasm</keyword>
<dbReference type="GO" id="GO:0046872">
    <property type="term" value="F:metal ion binding"/>
    <property type="evidence" value="ECO:0007669"/>
    <property type="project" value="UniProtKB-KW"/>
</dbReference>
<evidence type="ECO:0000256" key="4">
    <source>
        <dbReference type="ARBA" id="ARBA00022833"/>
    </source>
</evidence>
<dbReference type="InterPro" id="IPR050852">
    <property type="entry name" value="Queuine_tRNA-ribosyltrfase"/>
</dbReference>
<accession>A0A2I0AK87</accession>
<dbReference type="InterPro" id="IPR036511">
    <property type="entry name" value="TGT-like_sf"/>
</dbReference>
<feature type="binding site" evidence="5">
    <location>
        <position position="325"/>
    </location>
    <ligand>
        <name>Zn(2+)</name>
        <dbReference type="ChEBI" id="CHEBI:29105"/>
    </ligand>
</feature>
<name>A0A2I0AK87_9ASPA</name>
<keyword evidence="3 5" id="KW-0479">Metal-binding</keyword>
<dbReference type="HAMAP" id="MF_03043">
    <property type="entry name" value="QTRT2"/>
    <property type="match status" value="1"/>
</dbReference>
<dbReference type="OrthoDB" id="27601at2759"/>